<evidence type="ECO:0000256" key="4">
    <source>
        <dbReference type="ARBA" id="ARBA00022525"/>
    </source>
</evidence>
<keyword evidence="3 9" id="KW-0217">Developmental protein</keyword>
<dbReference type="AlphaFoldDB" id="A0A6S7FHF9"/>
<dbReference type="GO" id="GO:0045165">
    <property type="term" value="P:cell fate commitment"/>
    <property type="evidence" value="ECO:0007669"/>
    <property type="project" value="TreeGrafter"/>
</dbReference>
<dbReference type="Proteomes" id="UP001152795">
    <property type="component" value="Unassembled WGS sequence"/>
</dbReference>
<evidence type="ECO:0000256" key="6">
    <source>
        <dbReference type="ARBA" id="ARBA00022687"/>
    </source>
</evidence>
<dbReference type="PRINTS" id="PR01349">
    <property type="entry name" value="WNTPROTEIN"/>
</dbReference>
<feature type="chain" id="PRO_5043972056" description="Protein Wnt" evidence="11">
    <location>
        <begin position="28"/>
        <end position="392"/>
    </location>
</feature>
<dbReference type="EMBL" id="CACRXK020000156">
    <property type="protein sequence ID" value="CAB3978975.1"/>
    <property type="molecule type" value="Genomic_DNA"/>
</dbReference>
<evidence type="ECO:0000256" key="3">
    <source>
        <dbReference type="ARBA" id="ARBA00022473"/>
    </source>
</evidence>
<evidence type="ECO:0000256" key="7">
    <source>
        <dbReference type="ARBA" id="ARBA00023157"/>
    </source>
</evidence>
<feature type="region of interest" description="Disordered" evidence="10">
    <location>
        <begin position="37"/>
        <end position="56"/>
    </location>
</feature>
<dbReference type="Pfam" id="PF00110">
    <property type="entry name" value="wnt"/>
    <property type="match status" value="1"/>
</dbReference>
<dbReference type="PROSITE" id="PS00246">
    <property type="entry name" value="WNT1"/>
    <property type="match status" value="1"/>
</dbReference>
<keyword evidence="7" id="KW-1015">Disulfide bond</keyword>
<keyword evidence="13" id="KW-1185">Reference proteome</keyword>
<proteinExistence type="inferred from homology"/>
<comment type="similarity">
    <text evidence="2 9">Belongs to the Wnt family.</text>
</comment>
<comment type="subcellular location">
    <subcellularLocation>
        <location evidence="1 9">Secreted</location>
        <location evidence="1 9">Extracellular space</location>
        <location evidence="1 9">Extracellular matrix</location>
    </subcellularLocation>
</comment>
<dbReference type="PANTHER" id="PTHR12027">
    <property type="entry name" value="WNT RELATED"/>
    <property type="match status" value="1"/>
</dbReference>
<dbReference type="GO" id="GO:0030182">
    <property type="term" value="P:neuron differentiation"/>
    <property type="evidence" value="ECO:0007669"/>
    <property type="project" value="TreeGrafter"/>
</dbReference>
<reference evidence="12" key="1">
    <citation type="submission" date="2020-04" db="EMBL/GenBank/DDBJ databases">
        <authorList>
            <person name="Alioto T."/>
            <person name="Alioto T."/>
            <person name="Gomez Garrido J."/>
        </authorList>
    </citation>
    <scope>NUCLEOTIDE SEQUENCE</scope>
    <source>
        <strain evidence="12">A484AB</strain>
    </source>
</reference>
<evidence type="ECO:0000256" key="11">
    <source>
        <dbReference type="SAM" id="SignalP"/>
    </source>
</evidence>
<dbReference type="GO" id="GO:0005109">
    <property type="term" value="F:frizzled binding"/>
    <property type="evidence" value="ECO:0007669"/>
    <property type="project" value="TreeGrafter"/>
</dbReference>
<feature type="compositionally biased region" description="Polar residues" evidence="10">
    <location>
        <begin position="38"/>
        <end position="48"/>
    </location>
</feature>
<evidence type="ECO:0000256" key="8">
    <source>
        <dbReference type="ARBA" id="ARBA00023288"/>
    </source>
</evidence>
<dbReference type="InterPro" id="IPR005817">
    <property type="entry name" value="Wnt"/>
</dbReference>
<protein>
    <recommendedName>
        <fullName evidence="9">Protein Wnt</fullName>
    </recommendedName>
</protein>
<keyword evidence="6 9" id="KW-0879">Wnt signaling pathway</keyword>
<dbReference type="GO" id="GO:0005125">
    <property type="term" value="F:cytokine activity"/>
    <property type="evidence" value="ECO:0007669"/>
    <property type="project" value="TreeGrafter"/>
</dbReference>
<evidence type="ECO:0000313" key="12">
    <source>
        <dbReference type="EMBL" id="CAB3978975.1"/>
    </source>
</evidence>
<dbReference type="GO" id="GO:0060070">
    <property type="term" value="P:canonical Wnt signaling pathway"/>
    <property type="evidence" value="ECO:0007669"/>
    <property type="project" value="TreeGrafter"/>
</dbReference>
<gene>
    <name evidence="12" type="ORF">PACLA_8A000921</name>
</gene>
<organism evidence="12 13">
    <name type="scientific">Paramuricea clavata</name>
    <name type="common">Red gorgonian</name>
    <name type="synonym">Violescent sea-whip</name>
    <dbReference type="NCBI Taxonomy" id="317549"/>
    <lineage>
        <taxon>Eukaryota</taxon>
        <taxon>Metazoa</taxon>
        <taxon>Cnidaria</taxon>
        <taxon>Anthozoa</taxon>
        <taxon>Octocorallia</taxon>
        <taxon>Malacalcyonacea</taxon>
        <taxon>Plexauridae</taxon>
        <taxon>Paramuricea</taxon>
    </lineage>
</organism>
<keyword evidence="5" id="KW-0272">Extracellular matrix</keyword>
<evidence type="ECO:0000256" key="1">
    <source>
        <dbReference type="ARBA" id="ARBA00004498"/>
    </source>
</evidence>
<accession>A0A6S7FHF9</accession>
<name>A0A6S7FHF9_PARCT</name>
<evidence type="ECO:0000256" key="2">
    <source>
        <dbReference type="ARBA" id="ARBA00005683"/>
    </source>
</evidence>
<keyword evidence="8" id="KW-0449">Lipoprotein</keyword>
<comment type="function">
    <text evidence="9">Ligand for members of the frizzled family of seven transmembrane receptors.</text>
</comment>
<evidence type="ECO:0000256" key="5">
    <source>
        <dbReference type="ARBA" id="ARBA00022530"/>
    </source>
</evidence>
<sequence>MNMLWNWSSHLWCLAFLVLLCNSISFGNEIRPRRNRLNEVQNPTSKSPSGIWESEENRKTKTSTLCMNRALNAKQMKLCLKFPLQVAAAFRAYREAVKECQYQFRDGRWNCDSLVSMRGQTMQPLVTKFMTRGFKEVAFVQALVAASVAKAVSLDCARGVMSSCDKIGSKKRRSKKDYVNYNEAIAHGIYFSEKFLNSGQSSHDVQGMVSRHNFRAGRLVFMNTLKTMCKCHGLSGACTAKTCVKTASGLRLIGNAVKTIFNNAKKVEPENQRREGLKLVLVDAPTKTENSPRFGKAPKEVRETPTKSELLYTENSPSFCERDDTLGTLGVSGYKRLSKMYLVVKNNLTHKVNPEALEFDSNKIKRLSIFYTPITAAPLWAISEDYNQFSHN</sequence>
<keyword evidence="4" id="KW-0964">Secreted</keyword>
<evidence type="ECO:0000256" key="10">
    <source>
        <dbReference type="SAM" id="MobiDB-lite"/>
    </source>
</evidence>
<feature type="signal peptide" evidence="11">
    <location>
        <begin position="1"/>
        <end position="27"/>
    </location>
</feature>
<comment type="caution">
    <text evidence="12">The sequence shown here is derived from an EMBL/GenBank/DDBJ whole genome shotgun (WGS) entry which is preliminary data.</text>
</comment>
<dbReference type="SMART" id="SM00097">
    <property type="entry name" value="WNT1"/>
    <property type="match status" value="1"/>
</dbReference>
<evidence type="ECO:0000313" key="13">
    <source>
        <dbReference type="Proteomes" id="UP001152795"/>
    </source>
</evidence>
<dbReference type="GO" id="GO:0005615">
    <property type="term" value="C:extracellular space"/>
    <property type="evidence" value="ECO:0007669"/>
    <property type="project" value="TreeGrafter"/>
</dbReference>
<dbReference type="OrthoDB" id="5945655at2759"/>
<dbReference type="PANTHER" id="PTHR12027:SF98">
    <property type="entry name" value="PROTEIN WNT"/>
    <property type="match status" value="1"/>
</dbReference>
<keyword evidence="11" id="KW-0732">Signal</keyword>
<dbReference type="InterPro" id="IPR018161">
    <property type="entry name" value="Wnt_CS"/>
</dbReference>
<evidence type="ECO:0000256" key="9">
    <source>
        <dbReference type="RuleBase" id="RU003500"/>
    </source>
</evidence>